<protein>
    <submittedName>
        <fullName evidence="1">Uncharacterized protein</fullName>
    </submittedName>
</protein>
<comment type="caution">
    <text evidence="1">The sequence shown here is derived from an EMBL/GenBank/DDBJ whole genome shotgun (WGS) entry which is preliminary data.</text>
</comment>
<keyword evidence="2" id="KW-1185">Reference proteome</keyword>
<evidence type="ECO:0000313" key="1">
    <source>
        <dbReference type="EMBL" id="KAG0432005.1"/>
    </source>
</evidence>
<dbReference type="Proteomes" id="UP000805193">
    <property type="component" value="Unassembled WGS sequence"/>
</dbReference>
<reference evidence="1 2" key="1">
    <citation type="journal article" date="2020" name="Cell">
        <title>Large-Scale Comparative Analyses of Tick Genomes Elucidate Their Genetic Diversity and Vector Capacities.</title>
        <authorList>
            <consortium name="Tick Genome and Microbiome Consortium (TIGMIC)"/>
            <person name="Jia N."/>
            <person name="Wang J."/>
            <person name="Shi W."/>
            <person name="Du L."/>
            <person name="Sun Y."/>
            <person name="Zhan W."/>
            <person name="Jiang J.F."/>
            <person name="Wang Q."/>
            <person name="Zhang B."/>
            <person name="Ji P."/>
            <person name="Bell-Sakyi L."/>
            <person name="Cui X.M."/>
            <person name="Yuan T.T."/>
            <person name="Jiang B.G."/>
            <person name="Yang W.F."/>
            <person name="Lam T.T."/>
            <person name="Chang Q.C."/>
            <person name="Ding S.J."/>
            <person name="Wang X.J."/>
            <person name="Zhu J.G."/>
            <person name="Ruan X.D."/>
            <person name="Zhao L."/>
            <person name="Wei J.T."/>
            <person name="Ye R.Z."/>
            <person name="Que T.C."/>
            <person name="Du C.H."/>
            <person name="Zhou Y.H."/>
            <person name="Cheng J.X."/>
            <person name="Dai P.F."/>
            <person name="Guo W.B."/>
            <person name="Han X.H."/>
            <person name="Huang E.J."/>
            <person name="Li L.F."/>
            <person name="Wei W."/>
            <person name="Gao Y.C."/>
            <person name="Liu J.Z."/>
            <person name="Shao H.Z."/>
            <person name="Wang X."/>
            <person name="Wang C.C."/>
            <person name="Yang T.C."/>
            <person name="Huo Q.B."/>
            <person name="Li W."/>
            <person name="Chen H.Y."/>
            <person name="Chen S.E."/>
            <person name="Zhou L.G."/>
            <person name="Ni X.B."/>
            <person name="Tian J.H."/>
            <person name="Sheng Y."/>
            <person name="Liu T."/>
            <person name="Pan Y.S."/>
            <person name="Xia L.Y."/>
            <person name="Li J."/>
            <person name="Zhao F."/>
            <person name="Cao W.C."/>
        </authorList>
    </citation>
    <scope>NUCLEOTIDE SEQUENCE [LARGE SCALE GENOMIC DNA]</scope>
    <source>
        <strain evidence="1">Iper-2018</strain>
    </source>
</reference>
<organism evidence="1 2">
    <name type="scientific">Ixodes persulcatus</name>
    <name type="common">Taiga tick</name>
    <dbReference type="NCBI Taxonomy" id="34615"/>
    <lineage>
        <taxon>Eukaryota</taxon>
        <taxon>Metazoa</taxon>
        <taxon>Ecdysozoa</taxon>
        <taxon>Arthropoda</taxon>
        <taxon>Chelicerata</taxon>
        <taxon>Arachnida</taxon>
        <taxon>Acari</taxon>
        <taxon>Parasitiformes</taxon>
        <taxon>Ixodida</taxon>
        <taxon>Ixodoidea</taxon>
        <taxon>Ixodidae</taxon>
        <taxon>Ixodinae</taxon>
        <taxon>Ixodes</taxon>
    </lineage>
</organism>
<proteinExistence type="predicted"/>
<accession>A0AC60QD19</accession>
<evidence type="ECO:0000313" key="2">
    <source>
        <dbReference type="Proteomes" id="UP000805193"/>
    </source>
</evidence>
<gene>
    <name evidence="1" type="ORF">HPB47_021319</name>
</gene>
<name>A0AC60QD19_IXOPE</name>
<dbReference type="EMBL" id="JABSTQ010009183">
    <property type="protein sequence ID" value="KAG0432005.1"/>
    <property type="molecule type" value="Genomic_DNA"/>
</dbReference>
<sequence length="263" mass="29553">MFSTHNAGCDPMKVASCTGDIRKMSSHPMDDLEVAEDVAGLEQKCREMEKAKQCLRRETSQCSEDIRSIYLTYLRPVTASFQDLCRPGDTRDEYLKHAPCFGRMSRRDGPCSAKYEKLRNLMTSDMDLSRQDNNTLSQFCWRAVDACRLKNTNCYFYAFYNCYRTDTEEQCGPEAYRIFERYTGYLSGSLFTSSCEKQMNNTECEPIMYGSRAEDTGGAARAGGAVRADGAQRATEAAPASALSVLVLAYLPPYLTRRLTAAV</sequence>